<reference evidence="1" key="1">
    <citation type="journal article" date="2014" name="Front. Microbiol.">
        <title>High frequency of phylogenetically diverse reductive dehalogenase-homologous genes in deep subseafloor sedimentary metagenomes.</title>
        <authorList>
            <person name="Kawai M."/>
            <person name="Futagami T."/>
            <person name="Toyoda A."/>
            <person name="Takaki Y."/>
            <person name="Nishi S."/>
            <person name="Hori S."/>
            <person name="Arai W."/>
            <person name="Tsubouchi T."/>
            <person name="Morono Y."/>
            <person name="Uchiyama I."/>
            <person name="Ito T."/>
            <person name="Fujiyama A."/>
            <person name="Inagaki F."/>
            <person name="Takami H."/>
        </authorList>
    </citation>
    <scope>NUCLEOTIDE SEQUENCE</scope>
    <source>
        <strain evidence="1">Expedition CK06-06</strain>
    </source>
</reference>
<gene>
    <name evidence="1" type="ORF">S01H1_58527</name>
</gene>
<organism evidence="1">
    <name type="scientific">marine sediment metagenome</name>
    <dbReference type="NCBI Taxonomy" id="412755"/>
    <lineage>
        <taxon>unclassified sequences</taxon>
        <taxon>metagenomes</taxon>
        <taxon>ecological metagenomes</taxon>
    </lineage>
</organism>
<accession>X0VPY4</accession>
<feature type="non-terminal residue" evidence="1">
    <location>
        <position position="1"/>
    </location>
</feature>
<protein>
    <submittedName>
        <fullName evidence="1">Uncharacterized protein</fullName>
    </submittedName>
</protein>
<sequence length="256" mass="27999">GQNGNPYRIYDEAGNQLDPVAAGVEVGMSLWGENWNGVNSGAGGQEADPIITAIAGDTLILSQLVEFANTGGAPGDKINIGYTNTIHRYEIDTNIVTLLVRGSFLNFHQDFRIYGINLIDDLLFWTDNRNQPRKINVSLANPTSLITPVHYVNEDQISVAKYYPYETPLVLKQTIREITAGTQDAVRKGYSLTMTDTTGINIGDIVTGFPDQQESELWEVIYIDPGVSVTIYNNFKDGSAGQTPGTYTSPSTIDIT</sequence>
<feature type="non-terminal residue" evidence="1">
    <location>
        <position position="256"/>
    </location>
</feature>
<proteinExistence type="predicted"/>
<dbReference type="AlphaFoldDB" id="X0VPY4"/>
<evidence type="ECO:0000313" key="1">
    <source>
        <dbReference type="EMBL" id="GAG20300.1"/>
    </source>
</evidence>
<dbReference type="EMBL" id="BARS01038235">
    <property type="protein sequence ID" value="GAG20300.1"/>
    <property type="molecule type" value="Genomic_DNA"/>
</dbReference>
<comment type="caution">
    <text evidence="1">The sequence shown here is derived from an EMBL/GenBank/DDBJ whole genome shotgun (WGS) entry which is preliminary data.</text>
</comment>
<name>X0VPY4_9ZZZZ</name>